<dbReference type="OrthoDB" id="6382072at2759"/>
<name>A0A0K2TVM9_LEPSM</name>
<keyword evidence="4" id="KW-0677">Repeat</keyword>
<evidence type="ECO:0000256" key="5">
    <source>
        <dbReference type="ARBA" id="ARBA00022803"/>
    </source>
</evidence>
<evidence type="ECO:0000256" key="4">
    <source>
        <dbReference type="ARBA" id="ARBA00022737"/>
    </source>
</evidence>
<evidence type="ECO:0000256" key="2">
    <source>
        <dbReference type="ARBA" id="ARBA00004245"/>
    </source>
</evidence>
<reference evidence="8" key="1">
    <citation type="submission" date="2014-05" db="EMBL/GenBank/DDBJ databases">
        <authorList>
            <person name="Chronopoulou M."/>
        </authorList>
    </citation>
    <scope>NUCLEOTIDE SEQUENCE</scope>
    <source>
        <tissue evidence="8">Whole organism</tissue>
    </source>
</reference>
<evidence type="ECO:0000256" key="3">
    <source>
        <dbReference type="ARBA" id="ARBA00022490"/>
    </source>
</evidence>
<sequence>MDLVLLKERTNHSRAFGIKGDALYNLGQFEHALLNYHRGMRHATAKEKINLNQKMNRVEAAVWNALGEPSNRHFLNLEKISQTDMNELLDLKVKQTRFGPNKRSRLQNKTVDKPYKDKKFLSELAKDKAYLGGILQKIGPGCGSSYKSFIQHQANDGIQFLKDRRDFWEQQRPDYTTY</sequence>
<proteinExistence type="predicted"/>
<evidence type="ECO:0000256" key="6">
    <source>
        <dbReference type="ARBA" id="ARBA00023212"/>
    </source>
</evidence>
<keyword evidence="6" id="KW-0206">Cytoskeleton</keyword>
<keyword evidence="3" id="KW-0963">Cytoplasm</keyword>
<dbReference type="PANTHER" id="PTHR23040">
    <property type="match status" value="1"/>
</dbReference>
<keyword evidence="5" id="KW-0802">TPR repeat</keyword>
<dbReference type="GO" id="GO:0005737">
    <property type="term" value="C:cytoplasm"/>
    <property type="evidence" value="ECO:0007669"/>
    <property type="project" value="TreeGrafter"/>
</dbReference>
<dbReference type="GO" id="GO:0005929">
    <property type="term" value="C:cilium"/>
    <property type="evidence" value="ECO:0007669"/>
    <property type="project" value="UniProtKB-SubCell"/>
</dbReference>
<dbReference type="InterPro" id="IPR040111">
    <property type="entry name" value="ODAD4"/>
</dbReference>
<dbReference type="EMBL" id="HACA01012752">
    <property type="protein sequence ID" value="CDW30113.1"/>
    <property type="molecule type" value="Transcribed_RNA"/>
</dbReference>
<comment type="subcellular location">
    <subcellularLocation>
        <location evidence="1">Cell projection</location>
        <location evidence="1">Cilium</location>
    </subcellularLocation>
    <subcellularLocation>
        <location evidence="2">Cytoplasm</location>
        <location evidence="2">Cytoskeleton</location>
    </subcellularLocation>
</comment>
<evidence type="ECO:0000256" key="1">
    <source>
        <dbReference type="ARBA" id="ARBA00004138"/>
    </source>
</evidence>
<evidence type="ECO:0000256" key="7">
    <source>
        <dbReference type="ARBA" id="ARBA00023273"/>
    </source>
</evidence>
<accession>A0A0K2TVM9</accession>
<protein>
    <submittedName>
        <fullName evidence="8">Tetratricopeptide repeat domain 25 [Ficedula albicollis]</fullName>
    </submittedName>
</protein>
<keyword evidence="7" id="KW-0966">Cell projection</keyword>
<dbReference type="GO" id="GO:0005856">
    <property type="term" value="C:cytoskeleton"/>
    <property type="evidence" value="ECO:0007669"/>
    <property type="project" value="UniProtKB-SubCell"/>
</dbReference>
<dbReference type="AlphaFoldDB" id="A0A0K2TVM9"/>
<evidence type="ECO:0000313" key="8">
    <source>
        <dbReference type="EMBL" id="CDW30113.1"/>
    </source>
</evidence>
<dbReference type="PANTHER" id="PTHR23040:SF1">
    <property type="entry name" value="OUTER DYNEIN ARM-DOCKING COMPLEX SUBUNIT 4"/>
    <property type="match status" value="1"/>
</dbReference>
<gene>
    <name evidence="8" type="primary">TTC25</name>
</gene>
<organism evidence="8">
    <name type="scientific">Lepeophtheirus salmonis</name>
    <name type="common">Salmon louse</name>
    <name type="synonym">Caligus salmonis</name>
    <dbReference type="NCBI Taxonomy" id="72036"/>
    <lineage>
        <taxon>Eukaryota</taxon>
        <taxon>Metazoa</taxon>
        <taxon>Ecdysozoa</taxon>
        <taxon>Arthropoda</taxon>
        <taxon>Crustacea</taxon>
        <taxon>Multicrustacea</taxon>
        <taxon>Hexanauplia</taxon>
        <taxon>Copepoda</taxon>
        <taxon>Siphonostomatoida</taxon>
        <taxon>Caligidae</taxon>
        <taxon>Lepeophtheirus</taxon>
    </lineage>
</organism>